<dbReference type="AlphaFoldDB" id="A0A6J4QKH1"/>
<organism evidence="2">
    <name type="scientific">uncultured Rubrobacteraceae bacterium</name>
    <dbReference type="NCBI Taxonomy" id="349277"/>
    <lineage>
        <taxon>Bacteria</taxon>
        <taxon>Bacillati</taxon>
        <taxon>Actinomycetota</taxon>
        <taxon>Rubrobacteria</taxon>
        <taxon>Rubrobacterales</taxon>
        <taxon>Rubrobacteraceae</taxon>
        <taxon>environmental samples</taxon>
    </lineage>
</organism>
<sequence>WTPASRSRAPGTSTTTSSASSTMPCREPTPAPRTPSTPRRPGTSGSPPFSARQGSYRRSSRIGRRICSASPTAQLPRSLRRGMPRAASRPETSREA</sequence>
<feature type="region of interest" description="Disordered" evidence="1">
    <location>
        <begin position="1"/>
        <end position="96"/>
    </location>
</feature>
<dbReference type="EMBL" id="CADCVB010000199">
    <property type="protein sequence ID" value="CAA9447405.1"/>
    <property type="molecule type" value="Genomic_DNA"/>
</dbReference>
<feature type="non-terminal residue" evidence="2">
    <location>
        <position position="1"/>
    </location>
</feature>
<evidence type="ECO:0000313" key="2">
    <source>
        <dbReference type="EMBL" id="CAA9447405.1"/>
    </source>
</evidence>
<feature type="compositionally biased region" description="Low complexity" evidence="1">
    <location>
        <begin position="1"/>
        <end position="22"/>
    </location>
</feature>
<accession>A0A6J4QKH1</accession>
<reference evidence="2" key="1">
    <citation type="submission" date="2020-02" db="EMBL/GenBank/DDBJ databases">
        <authorList>
            <person name="Meier V. D."/>
        </authorList>
    </citation>
    <scope>NUCLEOTIDE SEQUENCE</scope>
    <source>
        <strain evidence="2">AVDCRST_MAG78</strain>
    </source>
</reference>
<proteinExistence type="predicted"/>
<name>A0A6J4QKH1_9ACTN</name>
<feature type="compositionally biased region" description="Low complexity" evidence="1">
    <location>
        <begin position="36"/>
        <end position="57"/>
    </location>
</feature>
<evidence type="ECO:0000256" key="1">
    <source>
        <dbReference type="SAM" id="MobiDB-lite"/>
    </source>
</evidence>
<gene>
    <name evidence="2" type="ORF">AVDCRST_MAG78-3017</name>
</gene>
<protein>
    <submittedName>
        <fullName evidence="2">Uncharacterized protein</fullName>
    </submittedName>
</protein>
<feature type="non-terminal residue" evidence="2">
    <location>
        <position position="96"/>
    </location>
</feature>